<accession>A0A0N4UWC2</accession>
<dbReference type="Gene3D" id="2.60.40.4370">
    <property type="match status" value="1"/>
</dbReference>
<dbReference type="AlphaFoldDB" id="A0A0N4UWC2"/>
<reference evidence="4" key="1">
    <citation type="submission" date="2017-02" db="UniProtKB">
        <authorList>
            <consortium name="WormBaseParasite"/>
        </authorList>
    </citation>
    <scope>IDENTIFICATION</scope>
</reference>
<evidence type="ECO:0000313" key="2">
    <source>
        <dbReference type="EMBL" id="VDD86340.1"/>
    </source>
</evidence>
<organism evidence="4">
    <name type="scientific">Enterobius vermicularis</name>
    <name type="common">Human pinworm</name>
    <dbReference type="NCBI Taxonomy" id="51028"/>
    <lineage>
        <taxon>Eukaryota</taxon>
        <taxon>Metazoa</taxon>
        <taxon>Ecdysozoa</taxon>
        <taxon>Nematoda</taxon>
        <taxon>Chromadorea</taxon>
        <taxon>Rhabditida</taxon>
        <taxon>Spirurina</taxon>
        <taxon>Oxyuridomorpha</taxon>
        <taxon>Oxyuroidea</taxon>
        <taxon>Oxyuridae</taxon>
        <taxon>Enterobius</taxon>
    </lineage>
</organism>
<reference evidence="2 3" key="2">
    <citation type="submission" date="2018-10" db="EMBL/GenBank/DDBJ databases">
        <authorList>
            <consortium name="Pathogen Informatics"/>
        </authorList>
    </citation>
    <scope>NUCLEOTIDE SEQUENCE [LARGE SCALE GENOMIC DNA]</scope>
</reference>
<dbReference type="STRING" id="51028.A0A0N4UWC2"/>
<dbReference type="Proteomes" id="UP000274131">
    <property type="component" value="Unassembled WGS sequence"/>
</dbReference>
<protein>
    <submittedName>
        <fullName evidence="4">TFIIIC_sub6 domain-containing protein</fullName>
    </submittedName>
</protein>
<dbReference type="OrthoDB" id="1877767at2759"/>
<proteinExistence type="predicted"/>
<evidence type="ECO:0000313" key="4">
    <source>
        <dbReference type="WBParaSite" id="EVEC_0000177501-mRNA-1"/>
    </source>
</evidence>
<evidence type="ECO:0000313" key="3">
    <source>
        <dbReference type="Proteomes" id="UP000274131"/>
    </source>
</evidence>
<keyword evidence="3" id="KW-1185">Reference proteome</keyword>
<dbReference type="EMBL" id="UXUI01007217">
    <property type="protein sequence ID" value="VDD86340.1"/>
    <property type="molecule type" value="Genomic_DNA"/>
</dbReference>
<dbReference type="Pfam" id="PF10419">
    <property type="entry name" value="TFIIIC_sub6"/>
    <property type="match status" value="1"/>
</dbReference>
<dbReference type="WBParaSite" id="EVEC_0000177501-mRNA-1">
    <property type="protein sequence ID" value="EVEC_0000177501-mRNA-1"/>
    <property type="gene ID" value="EVEC_0000177501"/>
</dbReference>
<evidence type="ECO:0000259" key="1">
    <source>
        <dbReference type="Pfam" id="PF10419"/>
    </source>
</evidence>
<feature type="domain" description="Transcription factor TFIIIC triple barrel" evidence="1">
    <location>
        <begin position="15"/>
        <end position="84"/>
    </location>
</feature>
<name>A0A0N4UWC2_ENTVE</name>
<sequence length="110" mass="11998">MDNVNTEVKAEGDDEWEEVTMVMELNGVLDTTSTRMAIQNGNCAVRHVTSETPLVQIGNSIYSGQWLSTVGTDLIFEQKGNRLQFCAVSETQLSAVKALVTTEADAQTTN</sequence>
<dbReference type="InterPro" id="IPR019481">
    <property type="entry name" value="TFIIIC_triple_barrel"/>
</dbReference>
<gene>
    <name evidence="2" type="ORF">EVEC_LOCUS1483</name>
</gene>